<dbReference type="OrthoDB" id="9785474at2"/>
<dbReference type="PANTHER" id="PTHR39966">
    <property type="entry name" value="BLL2471 PROTEIN-RELATED"/>
    <property type="match status" value="1"/>
</dbReference>
<dbReference type="Pfam" id="PF10006">
    <property type="entry name" value="DUF2249"/>
    <property type="match status" value="1"/>
</dbReference>
<dbReference type="RefSeq" id="WP_092348553.1">
    <property type="nucleotide sequence ID" value="NZ_CZVW01000006.1"/>
</dbReference>
<protein>
    <submittedName>
        <fullName evidence="3">Hemerythrin-like domain-containing protein</fullName>
    </submittedName>
</protein>
<dbReference type="Pfam" id="PF01814">
    <property type="entry name" value="Hemerythrin"/>
    <property type="match status" value="1"/>
</dbReference>
<accession>A0A0P1MUV4</accession>
<proteinExistence type="predicted"/>
<evidence type="ECO:0000313" key="3">
    <source>
        <dbReference type="EMBL" id="CUS99584.1"/>
    </source>
</evidence>
<evidence type="ECO:0000313" key="4">
    <source>
        <dbReference type="Proteomes" id="UP000199197"/>
    </source>
</evidence>
<feature type="domain" description="DUF2249" evidence="2">
    <location>
        <begin position="190"/>
        <end position="258"/>
    </location>
</feature>
<keyword evidence="4" id="KW-1185">Reference proteome</keyword>
<dbReference type="PANTHER" id="PTHR39966:SF1">
    <property type="entry name" value="HEMERYTHRIN-LIKE DOMAIN-CONTAINING PROTEIN"/>
    <property type="match status" value="1"/>
</dbReference>
<gene>
    <name evidence="3" type="ORF">JGI23_00686</name>
</gene>
<dbReference type="InterPro" id="IPR012312">
    <property type="entry name" value="Hemerythrin-like"/>
</dbReference>
<evidence type="ECO:0000259" key="2">
    <source>
        <dbReference type="Pfam" id="PF10006"/>
    </source>
</evidence>
<organism evidence="3 4">
    <name type="scientific">Candidatus Chryseopegocella kryptomonas</name>
    <dbReference type="NCBI Taxonomy" id="1633643"/>
    <lineage>
        <taxon>Bacteria</taxon>
        <taxon>Pseudomonadati</taxon>
        <taxon>Candidatus Kryptoniota</taxon>
        <taxon>Candidatus Chryseopegocella</taxon>
    </lineage>
</organism>
<evidence type="ECO:0000259" key="1">
    <source>
        <dbReference type="Pfam" id="PF01814"/>
    </source>
</evidence>
<dbReference type="Gene3D" id="1.20.120.520">
    <property type="entry name" value="nmb1532 protein domain like"/>
    <property type="match status" value="1"/>
</dbReference>
<reference evidence="4" key="1">
    <citation type="submission" date="2015-11" db="EMBL/GenBank/DDBJ databases">
        <authorList>
            <person name="Varghese N."/>
        </authorList>
    </citation>
    <scope>NUCLEOTIDE SEQUENCE [LARGE SCALE GENOMIC DNA]</scope>
    <source>
        <strain evidence="4">JGI-23</strain>
    </source>
</reference>
<dbReference type="AlphaFoldDB" id="A0A0P1MUV4"/>
<sequence length="261" mass="30917">MTATQQLKKEHQAIRLALIFLEMIRIQIENNKTIDVEKIEKLLEFFKVFVDKCHHGKEENFLFPELEKVGIPKEEGPIGVMLTEHQFGRDYIRIIEENLRSYKMNPDENTIKKISEAIKGYVELLEQHIYKENNVLFAMADIHFSEKLQEELFEKFEEFELKEIGPGKHNEFHHMLDEMRDNLLGKTKILDVREIPPVQRHGIILSEFDKLNINESLFLVNDHDPKPLYYQFQAEKEGKFNWEYLISGPIMWGVKITKTSN</sequence>
<dbReference type="GO" id="GO:0005886">
    <property type="term" value="C:plasma membrane"/>
    <property type="evidence" value="ECO:0007669"/>
    <property type="project" value="TreeGrafter"/>
</dbReference>
<dbReference type="InterPro" id="IPR018720">
    <property type="entry name" value="DUF2249"/>
</dbReference>
<feature type="domain" description="Hemerythrin-like" evidence="1">
    <location>
        <begin position="3"/>
        <end position="140"/>
    </location>
</feature>
<dbReference type="EMBL" id="CZVW01000006">
    <property type="protein sequence ID" value="CUS99584.1"/>
    <property type="molecule type" value="Genomic_DNA"/>
</dbReference>
<dbReference type="Proteomes" id="UP000199197">
    <property type="component" value="Unassembled WGS sequence"/>
</dbReference>
<name>A0A0P1MUV4_9BACT</name>